<organism evidence="1 2">
    <name type="scientific">Lacipirellula limnantheis</name>
    <dbReference type="NCBI Taxonomy" id="2528024"/>
    <lineage>
        <taxon>Bacteria</taxon>
        <taxon>Pseudomonadati</taxon>
        <taxon>Planctomycetota</taxon>
        <taxon>Planctomycetia</taxon>
        <taxon>Pirellulales</taxon>
        <taxon>Lacipirellulaceae</taxon>
        <taxon>Lacipirellula</taxon>
    </lineage>
</organism>
<evidence type="ECO:0000313" key="2">
    <source>
        <dbReference type="Proteomes" id="UP000317909"/>
    </source>
</evidence>
<proteinExistence type="predicted"/>
<dbReference type="RefSeq" id="WP_145435869.1">
    <property type="nucleotide sequence ID" value="NZ_CP036339.1"/>
</dbReference>
<gene>
    <name evidence="1" type="ORF">I41_53650</name>
</gene>
<sequence length="197" mass="21057">MFRRAAAGNNDSSLLHATIMPASRTRTALLAAMTLLSSLGCGKHAGPKLVDYLEEIEFDVPLETASYVSLGKFDIPIAATQKPTDAAPDVAPDEAFWMRLQFELTAETDPDHEAAVAAEAESHRGAMSDAVISVIRTSSVDELADPRLSAVKARLTEVARPMLGADRVRQLVLNEFDADAIEHADAAPKKEAAGGHH</sequence>
<reference evidence="1 2" key="1">
    <citation type="submission" date="2019-02" db="EMBL/GenBank/DDBJ databases">
        <title>Deep-cultivation of Planctomycetes and their phenomic and genomic characterization uncovers novel biology.</title>
        <authorList>
            <person name="Wiegand S."/>
            <person name="Jogler M."/>
            <person name="Boedeker C."/>
            <person name="Pinto D."/>
            <person name="Vollmers J."/>
            <person name="Rivas-Marin E."/>
            <person name="Kohn T."/>
            <person name="Peeters S.H."/>
            <person name="Heuer A."/>
            <person name="Rast P."/>
            <person name="Oberbeckmann S."/>
            <person name="Bunk B."/>
            <person name="Jeske O."/>
            <person name="Meyerdierks A."/>
            <person name="Storesund J.E."/>
            <person name="Kallscheuer N."/>
            <person name="Luecker S."/>
            <person name="Lage O.M."/>
            <person name="Pohl T."/>
            <person name="Merkel B.J."/>
            <person name="Hornburger P."/>
            <person name="Mueller R.-W."/>
            <person name="Bruemmer F."/>
            <person name="Labrenz M."/>
            <person name="Spormann A.M."/>
            <person name="Op den Camp H."/>
            <person name="Overmann J."/>
            <person name="Amann R."/>
            <person name="Jetten M.S.M."/>
            <person name="Mascher T."/>
            <person name="Medema M.H."/>
            <person name="Devos D.P."/>
            <person name="Kaster A.-K."/>
            <person name="Ovreas L."/>
            <person name="Rohde M."/>
            <person name="Galperin M.Y."/>
            <person name="Jogler C."/>
        </authorList>
    </citation>
    <scope>NUCLEOTIDE SEQUENCE [LARGE SCALE GENOMIC DNA]</scope>
    <source>
        <strain evidence="1 2">I41</strain>
    </source>
</reference>
<dbReference type="Proteomes" id="UP000317909">
    <property type="component" value="Chromosome"/>
</dbReference>
<protein>
    <submittedName>
        <fullName evidence="1">Uncharacterized protein</fullName>
    </submittedName>
</protein>
<dbReference type="OrthoDB" id="277336at2"/>
<dbReference type="EMBL" id="CP036339">
    <property type="protein sequence ID" value="QDT76120.1"/>
    <property type="molecule type" value="Genomic_DNA"/>
</dbReference>
<dbReference type="AlphaFoldDB" id="A0A517U6C1"/>
<keyword evidence="2" id="KW-1185">Reference proteome</keyword>
<name>A0A517U6C1_9BACT</name>
<accession>A0A517U6C1</accession>
<evidence type="ECO:0000313" key="1">
    <source>
        <dbReference type="EMBL" id="QDT76120.1"/>
    </source>
</evidence>
<dbReference type="KEGG" id="llh:I41_53650"/>